<dbReference type="InterPro" id="IPR001054">
    <property type="entry name" value="A/G_cyclase"/>
</dbReference>
<reference evidence="3" key="1">
    <citation type="submission" date="2023-08" db="EMBL/GenBank/DDBJ databases">
        <title>Rhodospirillaceae gen. nov., a novel taxon isolated from the Yangtze River Yuezi River estuary sludge.</title>
        <authorList>
            <person name="Ruan L."/>
        </authorList>
    </citation>
    <scope>NUCLEOTIDE SEQUENCE [LARGE SCALE GENOMIC DNA]</scope>
    <source>
        <strain evidence="3">R-7</strain>
    </source>
</reference>
<name>A0ABU0YNU9_9PROT</name>
<dbReference type="CDD" id="cd07302">
    <property type="entry name" value="CHD"/>
    <property type="match status" value="1"/>
</dbReference>
<dbReference type="PANTHER" id="PTHR43081">
    <property type="entry name" value="ADENYLATE CYCLASE, TERMINAL-DIFFERENTIATION SPECIFIC-RELATED"/>
    <property type="match status" value="1"/>
</dbReference>
<gene>
    <name evidence="2" type="ORF">Q8A70_12360</name>
</gene>
<evidence type="ECO:0000313" key="3">
    <source>
        <dbReference type="Proteomes" id="UP001230156"/>
    </source>
</evidence>
<feature type="domain" description="Guanylate cyclase" evidence="1">
    <location>
        <begin position="428"/>
        <end position="550"/>
    </location>
</feature>
<dbReference type="Pfam" id="PF19363">
    <property type="entry name" value="DUF5939"/>
    <property type="match status" value="1"/>
</dbReference>
<dbReference type="EMBL" id="JAUYVI010000004">
    <property type="protein sequence ID" value="MDQ7248468.1"/>
    <property type="molecule type" value="Genomic_DNA"/>
</dbReference>
<dbReference type="SUPFAM" id="SSF55073">
    <property type="entry name" value="Nucleotide cyclase"/>
    <property type="match status" value="1"/>
</dbReference>
<proteinExistence type="predicted"/>
<organism evidence="2 3">
    <name type="scientific">Dongia sedimenti</name>
    <dbReference type="NCBI Taxonomy" id="3064282"/>
    <lineage>
        <taxon>Bacteria</taxon>
        <taxon>Pseudomonadati</taxon>
        <taxon>Pseudomonadota</taxon>
        <taxon>Alphaproteobacteria</taxon>
        <taxon>Rhodospirillales</taxon>
        <taxon>Dongiaceae</taxon>
        <taxon>Dongia</taxon>
    </lineage>
</organism>
<keyword evidence="3" id="KW-1185">Reference proteome</keyword>
<dbReference type="InterPro" id="IPR045983">
    <property type="entry name" value="GUC-dom-containing_N"/>
</dbReference>
<accession>A0ABU0YNU9</accession>
<dbReference type="SMART" id="SM00044">
    <property type="entry name" value="CYCc"/>
    <property type="match status" value="1"/>
</dbReference>
<dbReference type="InterPro" id="IPR050697">
    <property type="entry name" value="Adenylyl/Guanylyl_Cyclase_3/4"/>
</dbReference>
<dbReference type="InterPro" id="IPR029787">
    <property type="entry name" value="Nucleotide_cyclase"/>
</dbReference>
<evidence type="ECO:0000313" key="2">
    <source>
        <dbReference type="EMBL" id="MDQ7248468.1"/>
    </source>
</evidence>
<comment type="caution">
    <text evidence="2">The sequence shown here is derived from an EMBL/GenBank/DDBJ whole genome shotgun (WGS) entry which is preliminary data.</text>
</comment>
<evidence type="ECO:0000259" key="1">
    <source>
        <dbReference type="PROSITE" id="PS50125"/>
    </source>
</evidence>
<dbReference type="RefSeq" id="WP_379955949.1">
    <property type="nucleotide sequence ID" value="NZ_JAUYVI010000004.1"/>
</dbReference>
<protein>
    <submittedName>
        <fullName evidence="2">Adenylate/guanylate cyclase domain-containing protein</fullName>
    </submittedName>
</protein>
<dbReference type="Gene3D" id="3.30.70.1230">
    <property type="entry name" value="Nucleotide cyclase"/>
    <property type="match status" value="1"/>
</dbReference>
<dbReference type="Pfam" id="PF00211">
    <property type="entry name" value="Guanylate_cyc"/>
    <property type="match status" value="1"/>
</dbReference>
<dbReference type="PROSITE" id="PS50125">
    <property type="entry name" value="GUANYLATE_CYCLASE_2"/>
    <property type="match status" value="1"/>
</dbReference>
<dbReference type="Proteomes" id="UP001230156">
    <property type="component" value="Unassembled WGS sequence"/>
</dbReference>
<sequence length="607" mass="66382">MGEKSASWTWRFDRPPAEIWPLLADTARVNEAAKIPKHAITEIPQPDGSVKFLGRVKMGPFDIRWREKPVNWVAEQWFEHCRYFDSGPLKSLCAQFSLEPNGEGALGHYRLSAAPANLIGRLILATGFFPSSAKTFGRLAEEANAFAKGDSASLFSYAAPQPKPEVVARVARLVKEIDASPNGHGLAQRLADLVLHAQEVDLWHIRPLKLAHDWDRPALEVIELCLQAVRAGLLELRWDLLCPRCRVAKAWSGGLDRLPDGAHCDSCNIDYGRDFSKNVEASFRPAEAIRPMESGEYCLMGPVSTPHIKLQVALDPGETREIKAQLSFGPYRLRTLEAGPECDIDSGIAGFPTVVLEDDAVTAGAPAPRGTIRLENRSRRPLTAIVESRAWVADALTADRVTALQAFRDLFSEDVLRPGDEVSIGRVTLLFSDLRGSTALYQKIGDATAYHLVRDHFAFMARTIRDHQGAIVKTIGDAVMAAFARPEDGLQAAVAIQRQVAAFNREHPVGDGSDAIAIKLGLHQGPCIIVTLNDRLDYFGSTVNLAARLQGQSQGGDVVLSREIAEDPAVAPILDRLAAEGIPAKRDQASLKGFAAPLEFRRLNFPG</sequence>
<dbReference type="SUPFAM" id="SSF55961">
    <property type="entry name" value="Bet v1-like"/>
    <property type="match status" value="1"/>
</dbReference>
<dbReference type="PANTHER" id="PTHR43081:SF19">
    <property type="entry name" value="PH-SENSITIVE ADENYLATE CYCLASE RV1264"/>
    <property type="match status" value="1"/>
</dbReference>